<dbReference type="AlphaFoldDB" id="A0A8J2Z190"/>
<protein>
    <recommendedName>
        <fullName evidence="3">DUF2274 domain-containing protein</fullName>
    </recommendedName>
</protein>
<name>A0A8J2Z190_9PROT</name>
<reference evidence="1" key="2">
    <citation type="submission" date="2020-09" db="EMBL/GenBank/DDBJ databases">
        <authorList>
            <person name="Sun Q."/>
            <person name="Zhou Y."/>
        </authorList>
    </citation>
    <scope>NUCLEOTIDE SEQUENCE</scope>
    <source>
        <strain evidence="1">CGMCC 1.15725</strain>
    </source>
</reference>
<accession>A0A8J2Z190</accession>
<reference evidence="1" key="1">
    <citation type="journal article" date="2014" name="Int. J. Syst. Evol. Microbiol.">
        <title>Complete genome sequence of Corynebacterium casei LMG S-19264T (=DSM 44701T), isolated from a smear-ripened cheese.</title>
        <authorList>
            <consortium name="US DOE Joint Genome Institute (JGI-PGF)"/>
            <person name="Walter F."/>
            <person name="Albersmeier A."/>
            <person name="Kalinowski J."/>
            <person name="Ruckert C."/>
        </authorList>
    </citation>
    <scope>NUCLEOTIDE SEQUENCE</scope>
    <source>
        <strain evidence="1">CGMCC 1.15725</strain>
    </source>
</reference>
<organism evidence="1 2">
    <name type="scientific">Aliidongia dinghuensis</name>
    <dbReference type="NCBI Taxonomy" id="1867774"/>
    <lineage>
        <taxon>Bacteria</taxon>
        <taxon>Pseudomonadati</taxon>
        <taxon>Pseudomonadota</taxon>
        <taxon>Alphaproteobacteria</taxon>
        <taxon>Rhodospirillales</taxon>
        <taxon>Dongiaceae</taxon>
        <taxon>Aliidongia</taxon>
    </lineage>
</organism>
<sequence>MSKLKLGPIEDDKPVKLTIEVSGSLHRDLLAYGEALGRETGQPPVEPARLIVPMISRFMATDRGFSKARRSTKSSTQPP</sequence>
<evidence type="ECO:0008006" key="3">
    <source>
        <dbReference type="Google" id="ProtNLM"/>
    </source>
</evidence>
<evidence type="ECO:0000313" key="1">
    <source>
        <dbReference type="EMBL" id="GGF50436.1"/>
    </source>
</evidence>
<comment type="caution">
    <text evidence="1">The sequence shown here is derived from an EMBL/GenBank/DDBJ whole genome shotgun (WGS) entry which is preliminary data.</text>
</comment>
<dbReference type="Proteomes" id="UP000646365">
    <property type="component" value="Unassembled WGS sequence"/>
</dbReference>
<dbReference type="Pfam" id="PF10038">
    <property type="entry name" value="DUF2274"/>
    <property type="match status" value="1"/>
</dbReference>
<gene>
    <name evidence="1" type="ORF">GCM10011611_66100</name>
</gene>
<keyword evidence="2" id="KW-1185">Reference proteome</keyword>
<evidence type="ECO:0000313" key="2">
    <source>
        <dbReference type="Proteomes" id="UP000646365"/>
    </source>
</evidence>
<dbReference type="EMBL" id="BMJQ01000034">
    <property type="protein sequence ID" value="GGF50436.1"/>
    <property type="molecule type" value="Genomic_DNA"/>
</dbReference>
<dbReference type="RefSeq" id="WP_189052481.1">
    <property type="nucleotide sequence ID" value="NZ_BMJQ01000034.1"/>
</dbReference>
<proteinExistence type="predicted"/>
<dbReference type="InterPro" id="IPR018733">
    <property type="entry name" value="DUF2274"/>
</dbReference>